<dbReference type="Proteomes" id="UP000887580">
    <property type="component" value="Unplaced"/>
</dbReference>
<evidence type="ECO:0000313" key="2">
    <source>
        <dbReference type="WBParaSite" id="PS1159_v2.g11571.t1"/>
    </source>
</evidence>
<sequence length="191" mass="21625">MVHDITFCCQNALWSQKGESVLKHTLATIGITLQECHQSFDSLPSSRRKEIFDILNKHLDSKFVTFFAQYGYHQKFTAVDFARIMASKLELRLPNASLDLIKRAEGAIKLLTTFFENNGHDVSIPPAIIQYQKGLDAIRGLVFNALHHSLVTAAAENFYVLTLDNAQDIVYLSSRHFLNMFVQFVLTGFAI</sequence>
<name>A0AC35EX45_9BILA</name>
<dbReference type="WBParaSite" id="PS1159_v2.g11571.t1">
    <property type="protein sequence ID" value="PS1159_v2.g11571.t1"/>
    <property type="gene ID" value="PS1159_v2.g11571"/>
</dbReference>
<proteinExistence type="predicted"/>
<evidence type="ECO:0000313" key="1">
    <source>
        <dbReference type="Proteomes" id="UP000887580"/>
    </source>
</evidence>
<organism evidence="1 2">
    <name type="scientific">Panagrolaimus sp. PS1159</name>
    <dbReference type="NCBI Taxonomy" id="55785"/>
    <lineage>
        <taxon>Eukaryota</taxon>
        <taxon>Metazoa</taxon>
        <taxon>Ecdysozoa</taxon>
        <taxon>Nematoda</taxon>
        <taxon>Chromadorea</taxon>
        <taxon>Rhabditida</taxon>
        <taxon>Tylenchina</taxon>
        <taxon>Panagrolaimomorpha</taxon>
        <taxon>Panagrolaimoidea</taxon>
        <taxon>Panagrolaimidae</taxon>
        <taxon>Panagrolaimus</taxon>
    </lineage>
</organism>
<protein>
    <submittedName>
        <fullName evidence="2">Uncharacterized protein</fullName>
    </submittedName>
</protein>
<accession>A0AC35EX45</accession>
<reference evidence="2" key="1">
    <citation type="submission" date="2022-11" db="UniProtKB">
        <authorList>
            <consortium name="WormBaseParasite"/>
        </authorList>
    </citation>
    <scope>IDENTIFICATION</scope>
</reference>